<evidence type="ECO:0000313" key="3">
    <source>
        <dbReference type="Proteomes" id="UP000176834"/>
    </source>
</evidence>
<keyword evidence="1" id="KW-0812">Transmembrane</keyword>
<dbReference type="AlphaFoldDB" id="A0A1F8F3K7"/>
<dbReference type="EMBL" id="MGJN01000014">
    <property type="protein sequence ID" value="OGN06826.1"/>
    <property type="molecule type" value="Genomic_DNA"/>
</dbReference>
<keyword evidence="1" id="KW-1133">Transmembrane helix</keyword>
<evidence type="ECO:0000313" key="2">
    <source>
        <dbReference type="EMBL" id="OGN06826.1"/>
    </source>
</evidence>
<evidence type="ECO:0008006" key="4">
    <source>
        <dbReference type="Google" id="ProtNLM"/>
    </source>
</evidence>
<name>A0A1F8F3K7_9BACT</name>
<accession>A0A1F8F3K7</accession>
<evidence type="ECO:0000256" key="1">
    <source>
        <dbReference type="SAM" id="Phobius"/>
    </source>
</evidence>
<protein>
    <recommendedName>
        <fullName evidence="4">General secretion pathway GspH domain-containing protein</fullName>
    </recommendedName>
</protein>
<keyword evidence="1" id="KW-0472">Membrane</keyword>
<reference evidence="2 3" key="1">
    <citation type="journal article" date="2016" name="Nat. Commun.">
        <title>Thousands of microbial genomes shed light on interconnected biogeochemical processes in an aquifer system.</title>
        <authorList>
            <person name="Anantharaman K."/>
            <person name="Brown C.T."/>
            <person name="Hug L.A."/>
            <person name="Sharon I."/>
            <person name="Castelle C.J."/>
            <person name="Probst A.J."/>
            <person name="Thomas B.C."/>
            <person name="Singh A."/>
            <person name="Wilkins M.J."/>
            <person name="Karaoz U."/>
            <person name="Brodie E.L."/>
            <person name="Williams K.H."/>
            <person name="Hubbard S.S."/>
            <person name="Banfield J.F."/>
        </authorList>
    </citation>
    <scope>NUCLEOTIDE SEQUENCE [LARGE SCALE GENOMIC DNA]</scope>
</reference>
<feature type="transmembrane region" description="Helical" evidence="1">
    <location>
        <begin position="12"/>
        <end position="34"/>
    </location>
</feature>
<comment type="caution">
    <text evidence="2">The sequence shown here is derived from an EMBL/GenBank/DDBJ whole genome shotgun (WGS) entry which is preliminary data.</text>
</comment>
<dbReference type="NCBIfam" id="TIGR02532">
    <property type="entry name" value="IV_pilin_GFxxxE"/>
    <property type="match status" value="1"/>
</dbReference>
<dbReference type="Proteomes" id="UP000176834">
    <property type="component" value="Unassembled WGS sequence"/>
</dbReference>
<organism evidence="2 3">
    <name type="scientific">Candidatus Yanofskybacteria bacterium RIFCSPHIGHO2_02_FULL_38_22b</name>
    <dbReference type="NCBI Taxonomy" id="1802673"/>
    <lineage>
        <taxon>Bacteria</taxon>
        <taxon>Candidatus Yanofskyibacteriota</taxon>
    </lineage>
</organism>
<sequence length="150" mass="16456">MPKSKIKLNAGFTLLETVIALAIVVILVGLYPFLNIDELISRNFESNISSAVTSIIRARSESINNIGNSPHGFKIIPGSYIIFEGQDYVSRNLSKDKVIPQGSNDLVFSGIDEIVFSQLSGDSTASDSFTITRGTKMATIHINYEGRIDW</sequence>
<dbReference type="Pfam" id="PF07963">
    <property type="entry name" value="N_methyl"/>
    <property type="match status" value="1"/>
</dbReference>
<dbReference type="InterPro" id="IPR012902">
    <property type="entry name" value="N_methyl_site"/>
</dbReference>
<proteinExistence type="predicted"/>
<gene>
    <name evidence="2" type="ORF">A3B86_02930</name>
</gene>